<dbReference type="Gene3D" id="3.30.70.60">
    <property type="match status" value="1"/>
</dbReference>
<dbReference type="EMBL" id="CP035952">
    <property type="protein sequence ID" value="QBF24695.1"/>
    <property type="molecule type" value="Genomic_DNA"/>
</dbReference>
<reference evidence="2 3" key="1">
    <citation type="submission" date="2019-02" db="EMBL/GenBank/DDBJ databases">
        <title>Complete genome sequence of Pseudomonas sp. SNU WT1 isolated from rainbow trout.</title>
        <authorList>
            <person name="Oh W.T."/>
            <person name="Park S.C."/>
        </authorList>
    </citation>
    <scope>NUCLEOTIDE SEQUENCE [LARGE SCALE GENOMIC DNA]</scope>
    <source>
        <strain evidence="2 3">SNU WT1</strain>
    </source>
</reference>
<accession>A0A411MCZ3</accession>
<dbReference type="AlphaFoldDB" id="A0A411MCZ3"/>
<dbReference type="Gene3D" id="2.30.30.830">
    <property type="match status" value="1"/>
</dbReference>
<dbReference type="RefSeq" id="WP_130262478.1">
    <property type="nucleotide sequence ID" value="NZ_CP035952.1"/>
</dbReference>
<evidence type="ECO:0000313" key="2">
    <source>
        <dbReference type="EMBL" id="QBF24695.1"/>
    </source>
</evidence>
<feature type="transmembrane region" description="Helical" evidence="1">
    <location>
        <begin position="12"/>
        <end position="31"/>
    </location>
</feature>
<gene>
    <name evidence="2" type="ORF">EXN22_02950</name>
</gene>
<evidence type="ECO:0008006" key="4">
    <source>
        <dbReference type="Google" id="ProtNLM"/>
    </source>
</evidence>
<dbReference type="Proteomes" id="UP000291130">
    <property type="component" value="Chromosome"/>
</dbReference>
<protein>
    <recommendedName>
        <fullName evidence="4">Type 4a pilus biogenesis protein PilO</fullName>
    </recommendedName>
</protein>
<keyword evidence="1" id="KW-0812">Transmembrane</keyword>
<dbReference type="InterPro" id="IPR007446">
    <property type="entry name" value="PilP"/>
</dbReference>
<name>A0A411MCZ3_9PSED</name>
<keyword evidence="1" id="KW-1133">Transmembrane helix</keyword>
<dbReference type="GO" id="GO:0043683">
    <property type="term" value="P:type IV pilus assembly"/>
    <property type="evidence" value="ECO:0007669"/>
    <property type="project" value="InterPro"/>
</dbReference>
<dbReference type="Pfam" id="PF04351">
    <property type="entry name" value="PilP"/>
    <property type="match status" value="1"/>
</dbReference>
<organism evidence="2 3">
    <name type="scientific">Pseudomonas tructae</name>
    <dbReference type="NCBI Taxonomy" id="2518644"/>
    <lineage>
        <taxon>Bacteria</taxon>
        <taxon>Pseudomonadati</taxon>
        <taxon>Pseudomonadota</taxon>
        <taxon>Gammaproteobacteria</taxon>
        <taxon>Pseudomonadales</taxon>
        <taxon>Pseudomonadaceae</taxon>
        <taxon>Pseudomonas</taxon>
    </lineage>
</organism>
<dbReference type="KEGG" id="ptk:EXN22_02950"/>
<keyword evidence="1" id="KW-0472">Membrane</keyword>
<evidence type="ECO:0000256" key="1">
    <source>
        <dbReference type="SAM" id="Phobius"/>
    </source>
</evidence>
<dbReference type="InterPro" id="IPR014717">
    <property type="entry name" value="Transl_elong_EF1B/ribsomal_bS6"/>
</dbReference>
<keyword evidence="3" id="KW-1185">Reference proteome</keyword>
<sequence length="278" mass="30389">MNGWNLIARGAWPLQVTALMVLLALLMGLAYPLQLRPLLMQAGQGADHLSLEGAATLHNRLPQARWQLWGGADEPEVFETLSRLAEAHAVAIEQLQLLDAVPTEYYQRLPLQLHLRGTFAALVGFFADLAGQPQLVTVHGLSFKPTDAGLILVELQARSYRPHAMHALAQGPPPEPAERRIVAALRNPFVPGAPQASVDVLQRLALEQFEMVGSLASGGTYYALVQAQGRVHRLQVGDGLGRDQGQVIEISERQLAVVEQVFVAGHGWQARRRTLALR</sequence>
<dbReference type="Pfam" id="PF04350">
    <property type="entry name" value="PilO"/>
    <property type="match status" value="1"/>
</dbReference>
<proteinExistence type="predicted"/>
<dbReference type="GO" id="GO:0043107">
    <property type="term" value="P:type IV pilus-dependent motility"/>
    <property type="evidence" value="ECO:0007669"/>
    <property type="project" value="InterPro"/>
</dbReference>
<evidence type="ECO:0000313" key="3">
    <source>
        <dbReference type="Proteomes" id="UP000291130"/>
    </source>
</evidence>
<dbReference type="OrthoDB" id="9802133at2"/>
<dbReference type="InterPro" id="IPR007445">
    <property type="entry name" value="PilO"/>
</dbReference>